<sequence length="736" mass="78470">MDQREAAGRAGPDGVVQLRVHGVSAIGPEDLLDRPDVQQVAGDHRGGFYRVRPGNHEGGETDGVTLEAYRWNNLPAGNALRTLAMVILLPFMLINLAIWMRPAGAGSDPVIKALCRLLALTLTGMYVLSMVGIALDVIAWKCMSSPECLAGRSWLSWLGGRPAGLRLAVLALAPVAAISLVWGLSARPALPFHVFRAADQPPAAHRLTAVGRWDNEPLVGRLRSIHVAAAFATLDLSLLGARAAQGLSIGTVALTAVAGLLLVTCAVLLCTPPLTAPMEGRLDRLVSALRTVTLGLTVLVWIHVLTSSASWPERNGLPGYNLTVVGLFIGQAVLLAALGAVLFWHRDRQSDAAPSLGFGALAASVAAISLALTFSAELAYRVADVLNRGAPTAEALITSPPRACVWVILGFTLAVLVTLVVAGIDSLASRPGRIRAASAILARDFPDAPADATPRLRQVRKAIAHARFTERLVPIAVLYACLAGIGMTMVALGLLPTPPGELIQRYVGLPASFVDFGIGVGSYLIAAIIVGLVIGGIFAYRTPGFRRYVGVLWDLGTFWPRAAHPFAPPCYAERAVPELTCRITHLVDSGNTVVLTGHSHGSVLLAATVLQLPPRVTERIALLTHGSPLRRLYARLFPAYVNDEVIHEIADRVDWRWVNLWRDTDPIGGRAFPPRRPDGTPAAPDQQATVDRRLRDPNGVTAPAGDIFPPPIKGHSPCETDGVFDQAMRDLAGRLR</sequence>
<feature type="transmembrane region" description="Helical" evidence="2">
    <location>
        <begin position="516"/>
        <end position="540"/>
    </location>
</feature>
<evidence type="ECO:0000313" key="4">
    <source>
        <dbReference type="Proteomes" id="UP000278981"/>
    </source>
</evidence>
<dbReference type="Proteomes" id="UP000278981">
    <property type="component" value="Unassembled WGS sequence"/>
</dbReference>
<dbReference type="EMBL" id="QDGB01000280">
    <property type="protein sequence ID" value="RQX15351.1"/>
    <property type="molecule type" value="Genomic_DNA"/>
</dbReference>
<feature type="transmembrane region" description="Helical" evidence="2">
    <location>
        <begin position="405"/>
        <end position="428"/>
    </location>
</feature>
<dbReference type="OrthoDB" id="4320047at2"/>
<evidence type="ECO:0000256" key="1">
    <source>
        <dbReference type="SAM" id="MobiDB-lite"/>
    </source>
</evidence>
<dbReference type="InterPro" id="IPR029058">
    <property type="entry name" value="AB_hydrolase_fold"/>
</dbReference>
<dbReference type="AlphaFoldDB" id="A0A3N9XQE8"/>
<organism evidence="3 4">
    <name type="scientific">Micromonospora ureilytica</name>
    <dbReference type="NCBI Taxonomy" id="709868"/>
    <lineage>
        <taxon>Bacteria</taxon>
        <taxon>Bacillati</taxon>
        <taxon>Actinomycetota</taxon>
        <taxon>Actinomycetes</taxon>
        <taxon>Micromonosporales</taxon>
        <taxon>Micromonosporaceae</taxon>
        <taxon>Micromonospora</taxon>
    </lineage>
</organism>
<feature type="transmembrane region" description="Helical" evidence="2">
    <location>
        <begin position="118"/>
        <end position="142"/>
    </location>
</feature>
<feature type="transmembrane region" description="Helical" evidence="2">
    <location>
        <begin position="79"/>
        <end position="98"/>
    </location>
</feature>
<evidence type="ECO:0008006" key="5">
    <source>
        <dbReference type="Google" id="ProtNLM"/>
    </source>
</evidence>
<feature type="transmembrane region" description="Helical" evidence="2">
    <location>
        <begin position="282"/>
        <end position="304"/>
    </location>
</feature>
<dbReference type="SUPFAM" id="SSF53474">
    <property type="entry name" value="alpha/beta-Hydrolases"/>
    <property type="match status" value="1"/>
</dbReference>
<evidence type="ECO:0000313" key="3">
    <source>
        <dbReference type="EMBL" id="RQX15351.1"/>
    </source>
</evidence>
<accession>A0A3N9XQE8</accession>
<keyword evidence="2" id="KW-0812">Transmembrane</keyword>
<keyword evidence="2" id="KW-0472">Membrane</keyword>
<comment type="caution">
    <text evidence="3">The sequence shown here is derived from an EMBL/GenBank/DDBJ whole genome shotgun (WGS) entry which is preliminary data.</text>
</comment>
<feature type="region of interest" description="Disordered" evidence="1">
    <location>
        <begin position="668"/>
        <end position="721"/>
    </location>
</feature>
<evidence type="ECO:0000256" key="2">
    <source>
        <dbReference type="SAM" id="Phobius"/>
    </source>
</evidence>
<feature type="transmembrane region" description="Helical" evidence="2">
    <location>
        <begin position="472"/>
        <end position="496"/>
    </location>
</feature>
<feature type="transmembrane region" description="Helical" evidence="2">
    <location>
        <begin position="163"/>
        <end position="184"/>
    </location>
</feature>
<protein>
    <recommendedName>
        <fullName evidence="5">Integral membrane protein</fullName>
    </recommendedName>
</protein>
<feature type="transmembrane region" description="Helical" evidence="2">
    <location>
        <begin position="324"/>
        <end position="344"/>
    </location>
</feature>
<feature type="transmembrane region" description="Helical" evidence="2">
    <location>
        <begin position="356"/>
        <end position="376"/>
    </location>
</feature>
<gene>
    <name evidence="3" type="ORF">DDE19_19730</name>
</gene>
<keyword evidence="2" id="KW-1133">Transmembrane helix</keyword>
<proteinExistence type="predicted"/>
<name>A0A3N9XQE8_9ACTN</name>
<feature type="transmembrane region" description="Helical" evidence="2">
    <location>
        <begin position="247"/>
        <end position="270"/>
    </location>
</feature>
<reference evidence="3 4" key="1">
    <citation type="submission" date="2018-04" db="EMBL/GenBank/DDBJ databases">
        <title>Micromonosporas from Atacama Desert.</title>
        <authorList>
            <person name="Carro L."/>
            <person name="Klenk H.-P."/>
            <person name="Goodfellow M."/>
        </authorList>
    </citation>
    <scope>NUCLEOTIDE SEQUENCE [LARGE SCALE GENOMIC DNA]</scope>
    <source>
        <strain evidence="3 4">LB19</strain>
    </source>
</reference>